<evidence type="ECO:0000256" key="1">
    <source>
        <dbReference type="SAM" id="Phobius"/>
    </source>
</evidence>
<dbReference type="OrthoDB" id="5762392at2"/>
<feature type="transmembrane region" description="Helical" evidence="1">
    <location>
        <begin position="14"/>
        <end position="33"/>
    </location>
</feature>
<gene>
    <name evidence="2" type="ordered locus">Thivi_3875</name>
</gene>
<evidence type="ECO:0000313" key="3">
    <source>
        <dbReference type="Proteomes" id="UP000006062"/>
    </source>
</evidence>
<keyword evidence="1" id="KW-0812">Transmembrane</keyword>
<dbReference type="EMBL" id="CP003154">
    <property type="protein sequence ID" value="AFL75715.1"/>
    <property type="molecule type" value="Genomic_DNA"/>
</dbReference>
<protein>
    <submittedName>
        <fullName evidence="2">Uncharacterized protein</fullName>
    </submittedName>
</protein>
<keyword evidence="3" id="KW-1185">Reference proteome</keyword>
<dbReference type="RefSeq" id="WP_014780103.1">
    <property type="nucleotide sequence ID" value="NC_018012.1"/>
</dbReference>
<dbReference type="HOGENOM" id="CLU_1297641_0_0_6"/>
<evidence type="ECO:0000313" key="2">
    <source>
        <dbReference type="EMBL" id="AFL75715.1"/>
    </source>
</evidence>
<dbReference type="AlphaFoldDB" id="I3YFE7"/>
<dbReference type="Proteomes" id="UP000006062">
    <property type="component" value="Chromosome"/>
</dbReference>
<accession>I3YFE7</accession>
<proteinExistence type="predicted"/>
<dbReference type="KEGG" id="tvi:Thivi_3875"/>
<keyword evidence="1" id="KW-0472">Membrane</keyword>
<dbReference type="STRING" id="765911.Thivi_3875"/>
<dbReference type="eggNOG" id="ENOG5033PJN">
    <property type="taxonomic scope" value="Bacteria"/>
</dbReference>
<keyword evidence="1" id="KW-1133">Transmembrane helix</keyword>
<sequence length="212" mass="23880">MDSENPAQGAFLDIATNLLAIILIVTLFSLVAARRDTQTSSHPAARPTSAERFVEPQRDLFPPFSRFYFVLAGRVARWDQEAVVAALSAAPDANSGTTAQGRYEWLPEPLVTRDLDTFQIRFWLDAQAILTQEPPWSEIATDRLLADLRAAFATTRTAPVFIVHPAGMETFVPLYERLQAAGLRFRWFAQRPDEPLLLGRHPAQFTDHAIYW</sequence>
<reference evidence="2 3" key="1">
    <citation type="submission" date="2012-06" db="EMBL/GenBank/DDBJ databases">
        <title>Complete sequence of Thiocystis violascens DSM 198.</title>
        <authorList>
            <consortium name="US DOE Joint Genome Institute"/>
            <person name="Lucas S."/>
            <person name="Han J."/>
            <person name="Lapidus A."/>
            <person name="Cheng J.-F."/>
            <person name="Goodwin L."/>
            <person name="Pitluck S."/>
            <person name="Peters L."/>
            <person name="Ovchinnikova G."/>
            <person name="Teshima H."/>
            <person name="Detter J.C."/>
            <person name="Han C."/>
            <person name="Tapia R."/>
            <person name="Land M."/>
            <person name="Hauser L."/>
            <person name="Kyrpides N."/>
            <person name="Ivanova N."/>
            <person name="Pagani I."/>
            <person name="Vogl K."/>
            <person name="Liu Z."/>
            <person name="Frigaard N.-U."/>
            <person name="Bryant D."/>
            <person name="Woyke T."/>
        </authorList>
    </citation>
    <scope>NUCLEOTIDE SEQUENCE [LARGE SCALE GENOMIC DNA]</scope>
    <source>
        <strain evidence="3">ATCC 17096 / DSM 198 / 6111</strain>
    </source>
</reference>
<organism evidence="2 3">
    <name type="scientific">Thiocystis violascens (strain ATCC 17096 / DSM 198 / 6111)</name>
    <name type="common">Chromatium violascens</name>
    <dbReference type="NCBI Taxonomy" id="765911"/>
    <lineage>
        <taxon>Bacteria</taxon>
        <taxon>Pseudomonadati</taxon>
        <taxon>Pseudomonadota</taxon>
        <taxon>Gammaproteobacteria</taxon>
        <taxon>Chromatiales</taxon>
        <taxon>Chromatiaceae</taxon>
        <taxon>Thiocystis</taxon>
    </lineage>
</organism>
<name>I3YFE7_THIV6</name>